<evidence type="ECO:0000256" key="5">
    <source>
        <dbReference type="SAM" id="Phobius"/>
    </source>
</evidence>
<dbReference type="InterPro" id="IPR028361">
    <property type="entry name" value="GPI_transamidase"/>
</dbReference>
<accession>A0A8J4C825</accession>
<dbReference type="InterPro" id="IPR036908">
    <property type="entry name" value="RlpA-like_sf"/>
</dbReference>
<dbReference type="GO" id="GO:0006506">
    <property type="term" value="P:GPI anchor biosynthetic process"/>
    <property type="evidence" value="ECO:0007669"/>
    <property type="project" value="UniProtKB-UniPathway"/>
</dbReference>
<dbReference type="GO" id="GO:0006508">
    <property type="term" value="P:proteolysis"/>
    <property type="evidence" value="ECO:0007669"/>
    <property type="project" value="InterPro"/>
</dbReference>
<dbReference type="InterPro" id="IPR007112">
    <property type="entry name" value="Expansin/allergen_DPBB_dom"/>
</dbReference>
<dbReference type="Gene3D" id="2.40.40.10">
    <property type="entry name" value="RlpA-like domain"/>
    <property type="match status" value="1"/>
</dbReference>
<comment type="pathway">
    <text evidence="1">Glycolipid biosynthesis; glycosylphosphatidylinositol-anchor biosynthesis.</text>
</comment>
<dbReference type="EMBL" id="BNCP01000010">
    <property type="protein sequence ID" value="GIL77304.1"/>
    <property type="molecule type" value="Genomic_DNA"/>
</dbReference>
<name>A0A8J4C825_9CHLO</name>
<dbReference type="PANTHER" id="PTHR48067">
    <property type="entry name" value="GPI-ANCHOR TRANSAMIDASE"/>
    <property type="match status" value="1"/>
</dbReference>
<reference evidence="7" key="1">
    <citation type="journal article" date="2021" name="Proc. Natl. Acad. Sci. U.S.A.">
        <title>Three genomes in the algal genus Volvox reveal the fate of a haploid sex-determining region after a transition to homothallism.</title>
        <authorList>
            <person name="Yamamoto K."/>
            <person name="Hamaji T."/>
            <person name="Kawai-Toyooka H."/>
            <person name="Matsuzaki R."/>
            <person name="Takahashi F."/>
            <person name="Nishimura Y."/>
            <person name="Kawachi M."/>
            <person name="Noguchi H."/>
            <person name="Minakuchi Y."/>
            <person name="Umen J.G."/>
            <person name="Toyoda A."/>
            <person name="Nozaki H."/>
        </authorList>
    </citation>
    <scope>NUCLEOTIDE SEQUENCE</scope>
    <source>
        <strain evidence="7">NIES-3786</strain>
    </source>
</reference>
<keyword evidence="5" id="KW-0812">Transmembrane</keyword>
<dbReference type="Gene3D" id="3.40.50.1460">
    <property type="match status" value="1"/>
</dbReference>
<evidence type="ECO:0000256" key="3">
    <source>
        <dbReference type="ARBA" id="ARBA00022502"/>
    </source>
</evidence>
<feature type="transmembrane region" description="Helical" evidence="5">
    <location>
        <begin position="381"/>
        <end position="399"/>
    </location>
</feature>
<comment type="similarity">
    <text evidence="2">Belongs to the peptidase C13 family.</text>
</comment>
<keyword evidence="3" id="KW-0337">GPI-anchor biosynthesis</keyword>
<gene>
    <name evidence="7" type="ORF">Vretifemale_6785</name>
</gene>
<dbReference type="FunFam" id="3.40.50.1460:FF:000021">
    <property type="entry name" value="GPI-anchor transamidase"/>
    <property type="match status" value="1"/>
</dbReference>
<evidence type="ECO:0000313" key="7">
    <source>
        <dbReference type="EMBL" id="GIL77304.1"/>
    </source>
</evidence>
<dbReference type="Pfam" id="PF01650">
    <property type="entry name" value="Peptidase_C13"/>
    <property type="match status" value="1"/>
</dbReference>
<dbReference type="InterPro" id="IPR001096">
    <property type="entry name" value="Peptidase_C13"/>
</dbReference>
<dbReference type="PANTHER" id="PTHR48067:SF1">
    <property type="entry name" value="GPI-ANCHOR TRANSAMIDASE"/>
    <property type="match status" value="1"/>
</dbReference>
<dbReference type="GO" id="GO:0042765">
    <property type="term" value="C:GPI-anchor transamidase complex"/>
    <property type="evidence" value="ECO:0007669"/>
    <property type="project" value="InterPro"/>
</dbReference>
<dbReference type="AlphaFoldDB" id="A0A8J4C825"/>
<evidence type="ECO:0000256" key="1">
    <source>
        <dbReference type="ARBA" id="ARBA00004687"/>
    </source>
</evidence>
<comment type="caution">
    <text evidence="7">The sequence shown here is derived from an EMBL/GenBank/DDBJ whole genome shotgun (WGS) entry which is preliminary data.</text>
</comment>
<sequence length="467" mass="52691">MSWNIGRGPASFFIAYICLMWISNSVGVNSLTSTERSTSRHESNWAVLVSTSRFWLNYRHIVNTMSIYHVVKRLGIPDSNIILMIPDDMACNARNPLPAQLFNNESHLLDVYGQDVEVDYRGYEVTVSNFLQVLTGRHDSNVPRSKRLISDASSNVLVYLSGHGGNEFIKFNDVEELLAQDLADALAQMAEKGRYRELLMIVETCEAATLLQRVSAPNVITIASSQKEQQSLSFKSDPELGLSLIDRFTYQTLAFFESIDIKSMATLADLFGTYSYEFMQSHFSYRMTNATRRPRDVKLTNFWGSVADVRTTTDRGPQDNMYHGDAQLGRYMAAYVEEDGPWDIDCMLLQADMPNEPKTLLKNFRSTSSPSGWGVRNQEAIYAWSGFVALCCLALYIIIATHAWSIHKGSCGYGYIRQDEPLGWNVAALPDVSPYYPDSCGICFEIKCYPSTFTDGYGQVLRRHATF</sequence>
<dbReference type="PRINTS" id="PR00776">
    <property type="entry name" value="HEMOGLOBNASE"/>
</dbReference>
<feature type="domain" description="Expansin-like EG45" evidence="6">
    <location>
        <begin position="408"/>
        <end position="467"/>
    </location>
</feature>
<organism evidence="7 8">
    <name type="scientific">Volvox reticuliferus</name>
    <dbReference type="NCBI Taxonomy" id="1737510"/>
    <lineage>
        <taxon>Eukaryota</taxon>
        <taxon>Viridiplantae</taxon>
        <taxon>Chlorophyta</taxon>
        <taxon>core chlorophytes</taxon>
        <taxon>Chlorophyceae</taxon>
        <taxon>CS clade</taxon>
        <taxon>Chlamydomonadales</taxon>
        <taxon>Volvocaceae</taxon>
        <taxon>Volvox</taxon>
    </lineage>
</organism>
<dbReference type="CDD" id="cd22271">
    <property type="entry name" value="DPBB_EXP_N-like"/>
    <property type="match status" value="1"/>
</dbReference>
<keyword evidence="4" id="KW-0732">Signal</keyword>
<dbReference type="GO" id="GO:0016255">
    <property type="term" value="P:attachment of GPI anchor to protein"/>
    <property type="evidence" value="ECO:0007669"/>
    <property type="project" value="InterPro"/>
</dbReference>
<keyword evidence="8" id="KW-1185">Reference proteome</keyword>
<dbReference type="SUPFAM" id="SSF50685">
    <property type="entry name" value="Barwin-like endoglucanases"/>
    <property type="match status" value="1"/>
</dbReference>
<protein>
    <recommendedName>
        <fullName evidence="6">Expansin-like EG45 domain-containing protein</fullName>
    </recommendedName>
</protein>
<evidence type="ECO:0000256" key="4">
    <source>
        <dbReference type="ARBA" id="ARBA00022729"/>
    </source>
</evidence>
<dbReference type="PROSITE" id="PS50842">
    <property type="entry name" value="EXPANSIN_EG45"/>
    <property type="match status" value="1"/>
</dbReference>
<evidence type="ECO:0000259" key="6">
    <source>
        <dbReference type="PROSITE" id="PS50842"/>
    </source>
</evidence>
<proteinExistence type="inferred from homology"/>
<dbReference type="OrthoDB" id="192611at2759"/>
<evidence type="ECO:0000256" key="2">
    <source>
        <dbReference type="ARBA" id="ARBA00009941"/>
    </source>
</evidence>
<dbReference type="UniPathway" id="UPA00196"/>
<keyword evidence="5" id="KW-1133">Transmembrane helix</keyword>
<dbReference type="GO" id="GO:0003923">
    <property type="term" value="F:GPI-anchor transamidase activity"/>
    <property type="evidence" value="ECO:0007669"/>
    <property type="project" value="InterPro"/>
</dbReference>
<keyword evidence="5" id="KW-0472">Membrane</keyword>
<evidence type="ECO:0000313" key="8">
    <source>
        <dbReference type="Proteomes" id="UP000747110"/>
    </source>
</evidence>
<dbReference type="Proteomes" id="UP000747110">
    <property type="component" value="Unassembled WGS sequence"/>
</dbReference>